<keyword evidence="2" id="KW-1185">Reference proteome</keyword>
<organism evidence="1 2">
    <name type="scientific">[Curtobacterium] plantarum</name>
    <dbReference type="NCBI Taxonomy" id="221276"/>
    <lineage>
        <taxon>Bacteria</taxon>
        <taxon>Pseudomonadati</taxon>
        <taxon>Pseudomonadota</taxon>
        <taxon>Gammaproteobacteria</taxon>
        <taxon>Enterobacterales</taxon>
        <taxon>Erwiniaceae</taxon>
        <taxon>Pantoea</taxon>
    </lineage>
</organism>
<protein>
    <submittedName>
        <fullName evidence="1">Uncharacterized protein</fullName>
    </submittedName>
</protein>
<dbReference type="EMBL" id="JAUSSJ010000002">
    <property type="protein sequence ID" value="MDQ0020043.1"/>
    <property type="molecule type" value="Genomic_DNA"/>
</dbReference>
<reference evidence="1 2" key="1">
    <citation type="submission" date="2023-07" db="EMBL/GenBank/DDBJ databases">
        <title>Sorghum-associated microbial communities from plants grown in Nebraska, USA.</title>
        <authorList>
            <person name="Schachtman D."/>
        </authorList>
    </citation>
    <scope>NUCLEOTIDE SEQUENCE [LARGE SCALE GENOMIC DNA]</scope>
    <source>
        <strain evidence="1 2">CC49</strain>
    </source>
</reference>
<gene>
    <name evidence="1" type="ORF">J2X94_002197</name>
</gene>
<sequence length="100" mass="11222">MNDYNLRGSCASEPLVDVTKPTQGFVAIVQCYVSRRTSAFQLLQGNIYPLHSLEVLKSDAVLLQEPAPHPLRADSMLTKIRVGYTGFDIAPDKRKRLFDK</sequence>
<proteinExistence type="predicted"/>
<dbReference type="Proteomes" id="UP001244623">
    <property type="component" value="Unassembled WGS sequence"/>
</dbReference>
<comment type="caution">
    <text evidence="1">The sequence shown here is derived from an EMBL/GenBank/DDBJ whole genome shotgun (WGS) entry which is preliminary data.</text>
</comment>
<accession>A0ABT9TCD2</accession>
<evidence type="ECO:0000313" key="2">
    <source>
        <dbReference type="Proteomes" id="UP001244623"/>
    </source>
</evidence>
<evidence type="ECO:0000313" key="1">
    <source>
        <dbReference type="EMBL" id="MDQ0020043.1"/>
    </source>
</evidence>
<name>A0ABT9TCD2_9GAMM</name>